<keyword evidence="5" id="KW-1185">Reference proteome</keyword>
<evidence type="ECO:0000313" key="4">
    <source>
        <dbReference type="EMBL" id="GGH63399.1"/>
    </source>
</evidence>
<dbReference type="PROSITE" id="PS51352">
    <property type="entry name" value="THIOREDOXIN_2"/>
    <property type="match status" value="1"/>
</dbReference>
<accession>A0A917MTN5</accession>
<proteinExistence type="predicted"/>
<dbReference type="InterPro" id="IPR017937">
    <property type="entry name" value="Thioredoxin_CS"/>
</dbReference>
<evidence type="ECO:0000259" key="3">
    <source>
        <dbReference type="PROSITE" id="PS51352"/>
    </source>
</evidence>
<feature type="chain" id="PRO_5037663597" description="Thioredoxin domain-containing protein" evidence="2">
    <location>
        <begin position="20"/>
        <end position="481"/>
    </location>
</feature>
<dbReference type="CDD" id="cd02966">
    <property type="entry name" value="TlpA_like_family"/>
    <property type="match status" value="1"/>
</dbReference>
<dbReference type="Pfam" id="PF00578">
    <property type="entry name" value="AhpC-TSA"/>
    <property type="match status" value="1"/>
</dbReference>
<dbReference type="PROSITE" id="PS00194">
    <property type="entry name" value="THIOREDOXIN_1"/>
    <property type="match status" value="1"/>
</dbReference>
<dbReference type="InterPro" id="IPR000866">
    <property type="entry name" value="AhpC/TSA"/>
</dbReference>
<organism evidence="4 5">
    <name type="scientific">Filimonas zeae</name>
    <dbReference type="NCBI Taxonomy" id="1737353"/>
    <lineage>
        <taxon>Bacteria</taxon>
        <taxon>Pseudomonadati</taxon>
        <taxon>Bacteroidota</taxon>
        <taxon>Chitinophagia</taxon>
        <taxon>Chitinophagales</taxon>
        <taxon>Chitinophagaceae</taxon>
        <taxon>Filimonas</taxon>
    </lineage>
</organism>
<evidence type="ECO:0000256" key="2">
    <source>
        <dbReference type="SAM" id="SignalP"/>
    </source>
</evidence>
<comment type="caution">
    <text evidence="4">The sequence shown here is derived from an EMBL/GenBank/DDBJ whole genome shotgun (WGS) entry which is preliminary data.</text>
</comment>
<dbReference type="InterPro" id="IPR013766">
    <property type="entry name" value="Thioredoxin_domain"/>
</dbReference>
<dbReference type="EMBL" id="BMIB01000002">
    <property type="protein sequence ID" value="GGH63399.1"/>
    <property type="molecule type" value="Genomic_DNA"/>
</dbReference>
<gene>
    <name evidence="4" type="ORF">GCM10011379_14250</name>
</gene>
<dbReference type="PANTHER" id="PTHR42852:SF13">
    <property type="entry name" value="PROTEIN DIPZ"/>
    <property type="match status" value="1"/>
</dbReference>
<keyword evidence="2" id="KW-0732">Signal</keyword>
<reference evidence="4" key="2">
    <citation type="submission" date="2020-09" db="EMBL/GenBank/DDBJ databases">
        <authorList>
            <person name="Sun Q."/>
            <person name="Zhou Y."/>
        </authorList>
    </citation>
    <scope>NUCLEOTIDE SEQUENCE</scope>
    <source>
        <strain evidence="4">CGMCC 1.15290</strain>
    </source>
</reference>
<evidence type="ECO:0000256" key="1">
    <source>
        <dbReference type="ARBA" id="ARBA00023284"/>
    </source>
</evidence>
<feature type="signal peptide" evidence="2">
    <location>
        <begin position="1"/>
        <end position="19"/>
    </location>
</feature>
<sequence>MKKTVFTSVAALLALITHAQNKRGYENPIVTQLQSVTDTIQLQQQVDSLLAVADENNYLSVYQYYMQKKSAAKAEAVAAAAKQQWPQGRFAALEAAEVLQREKDPVKKAEGYEKAIREFGPNGFEFTAWDLAGEAAERGDKQKMLYYAGKMNQTSNTALYASLAYKLAAKDPAGALPLLKTAIDTIKTEVDALPAEPANAAAGSRGQRTRNNYWYYTAAYAQSLTRLGRATEAWQAVASLYDTAKNWQILGAAYVDAAIATRHYAEALPVAEKMITEGISTPEMQTKLKEAYTGAKGSAEGFDSYTATLTQKKASAFNEQILRQAINKPAKAFTLKDVNGNTVSLEALKGKVVVLDFWATWCGPCKASFPSMQMAQNKYKNDKDVQFLFIHTLDKGDGNPTAAAAKYVRDNKYDFQVLMDLRNKETGKSPVCDAYGITGIPTKFIIDKKGNIRFEVSGFGADSEKAVAEVAAMVEYARKNS</sequence>
<dbReference type="Proteomes" id="UP000627292">
    <property type="component" value="Unassembled WGS sequence"/>
</dbReference>
<dbReference type="SUPFAM" id="SSF52833">
    <property type="entry name" value="Thioredoxin-like"/>
    <property type="match status" value="1"/>
</dbReference>
<dbReference type="InterPro" id="IPR036249">
    <property type="entry name" value="Thioredoxin-like_sf"/>
</dbReference>
<evidence type="ECO:0000313" key="5">
    <source>
        <dbReference type="Proteomes" id="UP000627292"/>
    </source>
</evidence>
<keyword evidence="1" id="KW-0676">Redox-active center</keyword>
<name>A0A917MTN5_9BACT</name>
<protein>
    <recommendedName>
        <fullName evidence="3">Thioredoxin domain-containing protein</fullName>
    </recommendedName>
</protein>
<dbReference type="GO" id="GO:0016209">
    <property type="term" value="F:antioxidant activity"/>
    <property type="evidence" value="ECO:0007669"/>
    <property type="project" value="InterPro"/>
</dbReference>
<dbReference type="AlphaFoldDB" id="A0A917MTN5"/>
<reference evidence="4" key="1">
    <citation type="journal article" date="2014" name="Int. J. Syst. Evol. Microbiol.">
        <title>Complete genome sequence of Corynebacterium casei LMG S-19264T (=DSM 44701T), isolated from a smear-ripened cheese.</title>
        <authorList>
            <consortium name="US DOE Joint Genome Institute (JGI-PGF)"/>
            <person name="Walter F."/>
            <person name="Albersmeier A."/>
            <person name="Kalinowski J."/>
            <person name="Ruckert C."/>
        </authorList>
    </citation>
    <scope>NUCLEOTIDE SEQUENCE</scope>
    <source>
        <strain evidence="4">CGMCC 1.15290</strain>
    </source>
</reference>
<dbReference type="PANTHER" id="PTHR42852">
    <property type="entry name" value="THIOL:DISULFIDE INTERCHANGE PROTEIN DSBE"/>
    <property type="match status" value="1"/>
</dbReference>
<feature type="domain" description="Thioredoxin" evidence="3">
    <location>
        <begin position="324"/>
        <end position="475"/>
    </location>
</feature>
<dbReference type="InterPro" id="IPR050553">
    <property type="entry name" value="Thioredoxin_ResA/DsbE_sf"/>
</dbReference>
<dbReference type="RefSeq" id="WP_188951336.1">
    <property type="nucleotide sequence ID" value="NZ_BMIB01000002.1"/>
</dbReference>
<dbReference type="Gene3D" id="3.40.30.10">
    <property type="entry name" value="Glutaredoxin"/>
    <property type="match status" value="1"/>
</dbReference>
<dbReference type="GO" id="GO:0016491">
    <property type="term" value="F:oxidoreductase activity"/>
    <property type="evidence" value="ECO:0007669"/>
    <property type="project" value="InterPro"/>
</dbReference>